<protein>
    <submittedName>
        <fullName evidence="1">Uncharacterized protein</fullName>
    </submittedName>
</protein>
<organism evidence="1 2">
    <name type="scientific">Candidatus Nitronauta litoralis</name>
    <dbReference type="NCBI Taxonomy" id="2705533"/>
    <lineage>
        <taxon>Bacteria</taxon>
        <taxon>Pseudomonadati</taxon>
        <taxon>Nitrospinota/Tectimicrobiota group</taxon>
        <taxon>Nitrospinota</taxon>
        <taxon>Nitrospinia</taxon>
        <taxon>Nitrospinales</taxon>
        <taxon>Nitrospinaceae</taxon>
        <taxon>Candidatus Nitronauta</taxon>
    </lineage>
</organism>
<dbReference type="EMBL" id="CP048685">
    <property type="protein sequence ID" value="QPJ63374.1"/>
    <property type="molecule type" value="Genomic_DNA"/>
</dbReference>
<evidence type="ECO:0000313" key="1">
    <source>
        <dbReference type="EMBL" id="QPJ63374.1"/>
    </source>
</evidence>
<name>A0A7T0BYN7_9BACT</name>
<sequence length="99" mass="10969">MTKPLHNLTIFIGAVNGRKENCVTLMVKELFILKNEIEELYINTNTAYDLLCAIITTLKFGLRLTSPSIRTCDHASSPDLEHALHVFSAPPHLGAHGAR</sequence>
<accession>A0A7T0BYN7</accession>
<evidence type="ECO:0000313" key="2">
    <source>
        <dbReference type="Proteomes" id="UP000594688"/>
    </source>
</evidence>
<proteinExistence type="predicted"/>
<dbReference type="Proteomes" id="UP000594688">
    <property type="component" value="Chromosome"/>
</dbReference>
<dbReference type="AlphaFoldDB" id="A0A7T0BYN7"/>
<reference evidence="1 2" key="1">
    <citation type="submission" date="2020-02" db="EMBL/GenBank/DDBJ databases">
        <title>Genomic and physiological characterization of two novel Nitrospinaceae genera.</title>
        <authorList>
            <person name="Mueller A.J."/>
            <person name="Jung M.-Y."/>
            <person name="Strachan C.R."/>
            <person name="Herbold C.W."/>
            <person name="Kirkegaard R.H."/>
            <person name="Daims H."/>
        </authorList>
    </citation>
    <scope>NUCLEOTIDE SEQUENCE [LARGE SCALE GENOMIC DNA]</scope>
    <source>
        <strain evidence="1">EB</strain>
    </source>
</reference>
<dbReference type="KEGG" id="nli:G3M70_16415"/>
<gene>
    <name evidence="1" type="ORF">G3M70_16415</name>
</gene>